<dbReference type="CDD" id="cd16364">
    <property type="entry name" value="T3SC_I-like"/>
    <property type="match status" value="1"/>
</dbReference>
<dbReference type="AlphaFoldDB" id="A0A372EDP1"/>
<dbReference type="InterPro" id="IPR010261">
    <property type="entry name" value="Tir_chaperone"/>
</dbReference>
<name>A0A372EDP1_9BURK</name>
<evidence type="ECO:0000313" key="3">
    <source>
        <dbReference type="Proteomes" id="UP000261931"/>
    </source>
</evidence>
<dbReference type="SUPFAM" id="SSF69635">
    <property type="entry name" value="Type III secretory system chaperone-like"/>
    <property type="match status" value="1"/>
</dbReference>
<accession>A0A372EDP1</accession>
<dbReference type="Pfam" id="PF05932">
    <property type="entry name" value="CesT"/>
    <property type="match status" value="1"/>
</dbReference>
<gene>
    <name evidence="2" type="ORF">DY262_21135</name>
</gene>
<keyword evidence="3" id="KW-1185">Reference proteome</keyword>
<organism evidence="2 3">
    <name type="scientific">Hydrogenophaga borbori</name>
    <dbReference type="NCBI Taxonomy" id="2294117"/>
    <lineage>
        <taxon>Bacteria</taxon>
        <taxon>Pseudomonadati</taxon>
        <taxon>Pseudomonadota</taxon>
        <taxon>Betaproteobacteria</taxon>
        <taxon>Burkholderiales</taxon>
        <taxon>Comamonadaceae</taxon>
        <taxon>Hydrogenophaga</taxon>
    </lineage>
</organism>
<evidence type="ECO:0000256" key="1">
    <source>
        <dbReference type="SAM" id="MobiDB-lite"/>
    </source>
</evidence>
<evidence type="ECO:0008006" key="4">
    <source>
        <dbReference type="Google" id="ProtNLM"/>
    </source>
</evidence>
<sequence length="154" mass="16853">MEKPMNTDDVIQAIATAMGVPELRLDEHGCARLRVDDRLDVNFEASGSSHLLHVYCTLGPVPSADRERTFEQLLMANLFGADTGGATLAIDAEFNEVVLCTDVGNHGWTNELIMSRLQRFIDAAETWQERFAAPQSTAASTDPRPPAAPSFLHV</sequence>
<dbReference type="EMBL" id="QVLS01000020">
    <property type="protein sequence ID" value="RFP75538.1"/>
    <property type="molecule type" value="Genomic_DNA"/>
</dbReference>
<dbReference type="Proteomes" id="UP000261931">
    <property type="component" value="Unassembled WGS sequence"/>
</dbReference>
<proteinExistence type="predicted"/>
<dbReference type="GO" id="GO:0030254">
    <property type="term" value="P:protein secretion by the type III secretion system"/>
    <property type="evidence" value="ECO:0007669"/>
    <property type="project" value="InterPro"/>
</dbReference>
<dbReference type="Gene3D" id="3.30.1460.10">
    <property type="match status" value="1"/>
</dbReference>
<reference evidence="2 3" key="1">
    <citation type="submission" date="2018-08" db="EMBL/GenBank/DDBJ databases">
        <title>Hydrogenophaga sp. LA-38 isolated from sludge.</title>
        <authorList>
            <person name="Im W.-T."/>
        </authorList>
    </citation>
    <scope>NUCLEOTIDE SEQUENCE [LARGE SCALE GENOMIC DNA]</scope>
    <source>
        <strain evidence="2 3">LA-38</strain>
    </source>
</reference>
<feature type="region of interest" description="Disordered" evidence="1">
    <location>
        <begin position="132"/>
        <end position="154"/>
    </location>
</feature>
<comment type="caution">
    <text evidence="2">The sequence shown here is derived from an EMBL/GenBank/DDBJ whole genome shotgun (WGS) entry which is preliminary data.</text>
</comment>
<evidence type="ECO:0000313" key="2">
    <source>
        <dbReference type="EMBL" id="RFP75538.1"/>
    </source>
</evidence>
<protein>
    <recommendedName>
        <fullName evidence="4">Type III secretion system chaperone</fullName>
    </recommendedName>
</protein>